<accession>A0A8G2C3W1</accession>
<reference evidence="1 2" key="1">
    <citation type="submission" date="2016-10" db="EMBL/GenBank/DDBJ databases">
        <authorList>
            <person name="Varghese N."/>
            <person name="Submissions S."/>
        </authorList>
    </citation>
    <scope>NUCLEOTIDE SEQUENCE [LARGE SCALE GENOMIC DNA]</scope>
    <source>
        <strain evidence="1 2">DSM 1741</strain>
    </source>
</reference>
<dbReference type="AlphaFoldDB" id="A0A8G2C3W1"/>
<proteinExistence type="predicted"/>
<keyword evidence="2" id="KW-1185">Reference proteome</keyword>
<comment type="caution">
    <text evidence="1">The sequence shown here is derived from an EMBL/GenBank/DDBJ whole genome shotgun (WGS) entry which is preliminary data.</text>
</comment>
<evidence type="ECO:0000313" key="1">
    <source>
        <dbReference type="EMBL" id="SFL87666.1"/>
    </source>
</evidence>
<dbReference type="Proteomes" id="UP000199581">
    <property type="component" value="Unassembled WGS sequence"/>
</dbReference>
<name>A0A8G2C3W1_DESNO</name>
<evidence type="ECO:0000313" key="2">
    <source>
        <dbReference type="Proteomes" id="UP000199581"/>
    </source>
</evidence>
<sequence length="33" mass="3764">MGIHGVDASEHVKLSNMKFLYEQLQSADKILNF</sequence>
<organism evidence="1 2">
    <name type="scientific">Desulfomicrobium norvegicum (strain DSM 1741 / NCIMB 8310)</name>
    <name type="common">Desulfovibrio baculatus (strain Norway 4)</name>
    <name type="synonym">Desulfovibrio desulfuricans (strain Norway 4)</name>
    <dbReference type="NCBI Taxonomy" id="52561"/>
    <lineage>
        <taxon>Bacteria</taxon>
        <taxon>Pseudomonadati</taxon>
        <taxon>Thermodesulfobacteriota</taxon>
        <taxon>Desulfovibrionia</taxon>
        <taxon>Desulfovibrionales</taxon>
        <taxon>Desulfomicrobiaceae</taxon>
        <taxon>Desulfomicrobium</taxon>
    </lineage>
</organism>
<dbReference type="EMBL" id="FOTO01000008">
    <property type="protein sequence ID" value="SFL87666.1"/>
    <property type="molecule type" value="Genomic_DNA"/>
</dbReference>
<protein>
    <submittedName>
        <fullName evidence="1">Uncharacterized protein involved in oxidation of intracellular sulfur</fullName>
    </submittedName>
</protein>
<gene>
    <name evidence="1" type="ORF">SAMN05421830_10873</name>
</gene>